<dbReference type="GeneID" id="27334354"/>
<dbReference type="Gene3D" id="3.30.70.100">
    <property type="match status" value="1"/>
</dbReference>
<comment type="subunit">
    <text evidence="1">Homodimer.</text>
</comment>
<dbReference type="SMART" id="SM00886">
    <property type="entry name" value="Dabb"/>
    <property type="match status" value="1"/>
</dbReference>
<dbReference type="InterPro" id="IPR011008">
    <property type="entry name" value="Dimeric_a/b-barrel"/>
</dbReference>
<organism evidence="3 4">
    <name type="scientific">Exophiala spinifera</name>
    <dbReference type="NCBI Taxonomy" id="91928"/>
    <lineage>
        <taxon>Eukaryota</taxon>
        <taxon>Fungi</taxon>
        <taxon>Dikarya</taxon>
        <taxon>Ascomycota</taxon>
        <taxon>Pezizomycotina</taxon>
        <taxon>Eurotiomycetes</taxon>
        <taxon>Chaetothyriomycetidae</taxon>
        <taxon>Chaetothyriales</taxon>
        <taxon>Herpotrichiellaceae</taxon>
        <taxon>Exophiala</taxon>
    </lineage>
</organism>
<dbReference type="InterPro" id="IPR044662">
    <property type="entry name" value="HS1/DABB1-like"/>
</dbReference>
<dbReference type="HOGENOM" id="CLU_080664_2_1_1"/>
<dbReference type="EMBL" id="KN847496">
    <property type="protein sequence ID" value="KIW14487.1"/>
    <property type="molecule type" value="Genomic_DNA"/>
</dbReference>
<sequence length="110" mass="12165">MPTVHIVLFKLKSSLSDSEKKEFCDDMLGLKATCIHPTSKEPYIVSASGGVDNSPEGAQGGFTHGFVVEFASSEDRDYYVAKDPAHQAFVKKNSPRFDDVRVVDYEKGVY</sequence>
<dbReference type="RefSeq" id="XP_016234703.1">
    <property type="nucleotide sequence ID" value="XM_016381601.1"/>
</dbReference>
<evidence type="ECO:0000313" key="3">
    <source>
        <dbReference type="EMBL" id="KIW14487.1"/>
    </source>
</evidence>
<name>A0A0D1ZNX4_9EURO</name>
<dbReference type="Pfam" id="PF07876">
    <property type="entry name" value="Dabb"/>
    <property type="match status" value="1"/>
</dbReference>
<dbReference type="InterPro" id="IPR013097">
    <property type="entry name" value="Dabb"/>
</dbReference>
<dbReference type="AlphaFoldDB" id="A0A0D1ZNX4"/>
<protein>
    <recommendedName>
        <fullName evidence="2">Stress-response A/B barrel domain-containing protein</fullName>
    </recommendedName>
</protein>
<dbReference type="VEuPathDB" id="FungiDB:PV08_07271"/>
<dbReference type="PANTHER" id="PTHR33178">
    <property type="match status" value="1"/>
</dbReference>
<dbReference type="SUPFAM" id="SSF54909">
    <property type="entry name" value="Dimeric alpha+beta barrel"/>
    <property type="match status" value="1"/>
</dbReference>
<evidence type="ECO:0000259" key="2">
    <source>
        <dbReference type="PROSITE" id="PS51502"/>
    </source>
</evidence>
<proteinExistence type="predicted"/>
<accession>A0A0D1ZNX4</accession>
<keyword evidence="4" id="KW-1185">Reference proteome</keyword>
<dbReference type="OrthoDB" id="1601230at2759"/>
<dbReference type="PANTHER" id="PTHR33178:SF10">
    <property type="entry name" value="STRESS-RESPONSE A_B BARREL DOMAIN-CONTAINING PROTEIN"/>
    <property type="match status" value="1"/>
</dbReference>
<dbReference type="PROSITE" id="PS51502">
    <property type="entry name" value="S_R_A_B_BARREL"/>
    <property type="match status" value="1"/>
</dbReference>
<feature type="domain" description="Stress-response A/B barrel" evidence="2">
    <location>
        <begin position="3"/>
        <end position="105"/>
    </location>
</feature>
<gene>
    <name evidence="3" type="ORF">PV08_07271</name>
</gene>
<dbReference type="Proteomes" id="UP000053328">
    <property type="component" value="Unassembled WGS sequence"/>
</dbReference>
<dbReference type="STRING" id="91928.A0A0D1ZNX4"/>
<evidence type="ECO:0000256" key="1">
    <source>
        <dbReference type="ARBA" id="ARBA00011738"/>
    </source>
</evidence>
<evidence type="ECO:0000313" key="4">
    <source>
        <dbReference type="Proteomes" id="UP000053328"/>
    </source>
</evidence>
<reference evidence="3 4" key="1">
    <citation type="submission" date="2015-01" db="EMBL/GenBank/DDBJ databases">
        <title>The Genome Sequence of Exophiala spinifera CBS89968.</title>
        <authorList>
            <consortium name="The Broad Institute Genomics Platform"/>
            <person name="Cuomo C."/>
            <person name="de Hoog S."/>
            <person name="Gorbushina A."/>
            <person name="Stielow B."/>
            <person name="Teixiera M."/>
            <person name="Abouelleil A."/>
            <person name="Chapman S.B."/>
            <person name="Priest M."/>
            <person name="Young S.K."/>
            <person name="Wortman J."/>
            <person name="Nusbaum C."/>
            <person name="Birren B."/>
        </authorList>
    </citation>
    <scope>NUCLEOTIDE SEQUENCE [LARGE SCALE GENOMIC DNA]</scope>
    <source>
        <strain evidence="3 4">CBS 89968</strain>
    </source>
</reference>